<dbReference type="RefSeq" id="WP_138239158.1">
    <property type="nucleotide sequence ID" value="NZ_VBRY01000006.1"/>
</dbReference>
<dbReference type="EMBL" id="VBRY01000006">
    <property type="protein sequence ID" value="TLS67242.1"/>
    <property type="molecule type" value="Genomic_DNA"/>
</dbReference>
<gene>
    <name evidence="2" type="ORF">FEF65_07320</name>
</gene>
<evidence type="ECO:0000259" key="1">
    <source>
        <dbReference type="Pfam" id="PF12697"/>
    </source>
</evidence>
<dbReference type="InterPro" id="IPR029058">
    <property type="entry name" value="AB_hydrolase_fold"/>
</dbReference>
<dbReference type="OrthoDB" id="2004167at2"/>
<keyword evidence="3" id="KW-1185">Reference proteome</keyword>
<evidence type="ECO:0000313" key="2">
    <source>
        <dbReference type="EMBL" id="TLS67242.1"/>
    </source>
</evidence>
<dbReference type="Pfam" id="PF12697">
    <property type="entry name" value="Abhydrolase_6"/>
    <property type="match status" value="1"/>
</dbReference>
<dbReference type="Gene3D" id="3.40.50.1820">
    <property type="entry name" value="alpha/beta hydrolase"/>
    <property type="match status" value="1"/>
</dbReference>
<protein>
    <submittedName>
        <fullName evidence="2">Alpha/beta fold hydrolase</fullName>
    </submittedName>
</protein>
<feature type="domain" description="AB hydrolase-1" evidence="1">
    <location>
        <begin position="6"/>
        <end position="162"/>
    </location>
</feature>
<name>A0A5R9GT18_9PROT</name>
<proteinExistence type="predicted"/>
<organism evidence="2 3">
    <name type="scientific">Mariprofundus erugo</name>
    <dbReference type="NCBI Taxonomy" id="2528639"/>
    <lineage>
        <taxon>Bacteria</taxon>
        <taxon>Pseudomonadati</taxon>
        <taxon>Pseudomonadota</taxon>
        <taxon>Candidatius Mariprofundia</taxon>
        <taxon>Mariprofundales</taxon>
        <taxon>Mariprofundaceae</taxon>
        <taxon>Mariprofundus</taxon>
    </lineage>
</organism>
<dbReference type="Proteomes" id="UP000306585">
    <property type="component" value="Unassembled WGS sequence"/>
</dbReference>
<dbReference type="SUPFAM" id="SSF53474">
    <property type="entry name" value="alpha/beta-Hydrolases"/>
    <property type="match status" value="1"/>
</dbReference>
<dbReference type="InterPro" id="IPR000073">
    <property type="entry name" value="AB_hydrolase_1"/>
</dbReference>
<evidence type="ECO:0000313" key="3">
    <source>
        <dbReference type="Proteomes" id="UP000306585"/>
    </source>
</evidence>
<dbReference type="GO" id="GO:0016787">
    <property type="term" value="F:hydrolase activity"/>
    <property type="evidence" value="ECO:0007669"/>
    <property type="project" value="UniProtKB-KW"/>
</dbReference>
<reference evidence="2 3" key="1">
    <citation type="journal article" date="2019" name="Appl. Environ. Microbiol.">
        <title>Environmental Evidence and Genomic Insight of Iron-oxidizing Bacteria Preference Towards More Corrosion Resistant Stainless Steel at Higher Salinities.</title>
        <authorList>
            <person name="Garrison C.E."/>
            <person name="Price K.A."/>
            <person name="Field E.K."/>
        </authorList>
    </citation>
    <scope>NUCLEOTIDE SEQUENCE [LARGE SCALE GENOMIC DNA]</scope>
    <source>
        <strain evidence="2 3">P3</strain>
    </source>
</reference>
<dbReference type="AlphaFoldDB" id="A0A5R9GT18"/>
<keyword evidence="2" id="KW-0378">Hydrolase</keyword>
<sequence>MKQPTVVLIHGLFGFTRLLWLEYFRVARPLYASMGMRVLVPSLPPVATIRERAAVLARQLADEAGPLHLVAHSMGGLDARYWISCLGGGMKVASLTTLATPHHGSPVADHVCTSLSPFRLLKGPHALTTSAMQQFNDTTPDDPAVIYRSYAAVRPLAELPWLVRRYARMIQQHEGDNDSQVSGTSACWGELAGCVPADHFELISLNLWFNPFTSRSVYDPLPLYREIGEWVLEQEKQAHAG</sequence>
<comment type="caution">
    <text evidence="2">The sequence shown here is derived from an EMBL/GenBank/DDBJ whole genome shotgun (WGS) entry which is preliminary data.</text>
</comment>
<accession>A0A5R9GT18</accession>